<dbReference type="PROSITE" id="PS50943">
    <property type="entry name" value="HTH_CROC1"/>
    <property type="match status" value="1"/>
</dbReference>
<dbReference type="SMART" id="SM00530">
    <property type="entry name" value="HTH_XRE"/>
    <property type="match status" value="1"/>
</dbReference>
<evidence type="ECO:0000313" key="2">
    <source>
        <dbReference type="EMBL" id="MDN3702173.1"/>
    </source>
</evidence>
<proteinExistence type="predicted"/>
<name>A0ABT8CKC0_9VIBR</name>
<protein>
    <submittedName>
        <fullName evidence="2">Helix-turn-helix transcriptional regulator</fullName>
    </submittedName>
</protein>
<dbReference type="SUPFAM" id="SSF47413">
    <property type="entry name" value="lambda repressor-like DNA-binding domains"/>
    <property type="match status" value="1"/>
</dbReference>
<organism evidence="2 3">
    <name type="scientific">Vibrio artabrorum</name>
    <dbReference type="NCBI Taxonomy" id="446374"/>
    <lineage>
        <taxon>Bacteria</taxon>
        <taxon>Pseudomonadati</taxon>
        <taxon>Pseudomonadota</taxon>
        <taxon>Gammaproteobacteria</taxon>
        <taxon>Vibrionales</taxon>
        <taxon>Vibrionaceae</taxon>
        <taxon>Vibrio</taxon>
    </lineage>
</organism>
<dbReference type="RefSeq" id="WP_261839951.1">
    <property type="nucleotide sequence ID" value="NZ_AP025459.1"/>
</dbReference>
<dbReference type="InterPro" id="IPR010982">
    <property type="entry name" value="Lambda_DNA-bd_dom_sf"/>
</dbReference>
<reference evidence="3" key="1">
    <citation type="journal article" date="2019" name="Int. J. Syst. Evol. Microbiol.">
        <title>The Global Catalogue of Microorganisms (GCM) 10K type strain sequencing project: providing services to taxonomists for standard genome sequencing and annotation.</title>
        <authorList>
            <consortium name="The Broad Institute Genomics Platform"/>
            <consortium name="The Broad Institute Genome Sequencing Center for Infectious Disease"/>
            <person name="Wu L."/>
            <person name="Ma J."/>
        </authorList>
    </citation>
    <scope>NUCLEOTIDE SEQUENCE [LARGE SCALE GENOMIC DNA]</scope>
    <source>
        <strain evidence="3">CECT 7226</strain>
    </source>
</reference>
<dbReference type="CDD" id="cd00093">
    <property type="entry name" value="HTH_XRE"/>
    <property type="match status" value="1"/>
</dbReference>
<evidence type="ECO:0000259" key="1">
    <source>
        <dbReference type="PROSITE" id="PS50943"/>
    </source>
</evidence>
<evidence type="ECO:0000313" key="3">
    <source>
        <dbReference type="Proteomes" id="UP001223712"/>
    </source>
</evidence>
<dbReference type="Pfam" id="PF01381">
    <property type="entry name" value="HTH_3"/>
    <property type="match status" value="1"/>
</dbReference>
<sequence length="109" mass="12373">MSQEPIVMALIERRKQAHLSQEKLASSAGMSLKTYQRIERGEADIKMSQYRSIMRTLKLTDLDVVLDVVGVSQTTAEDVTAASRLLNSEERMLLIKLILSVKKHHSLHR</sequence>
<dbReference type="EMBL" id="JAUFQY010000002">
    <property type="protein sequence ID" value="MDN3702173.1"/>
    <property type="molecule type" value="Genomic_DNA"/>
</dbReference>
<dbReference type="Proteomes" id="UP001223712">
    <property type="component" value="Unassembled WGS sequence"/>
</dbReference>
<dbReference type="Gene3D" id="1.10.260.40">
    <property type="entry name" value="lambda repressor-like DNA-binding domains"/>
    <property type="match status" value="1"/>
</dbReference>
<gene>
    <name evidence="2" type="ORF">QWY96_17015</name>
</gene>
<feature type="domain" description="HTH cro/C1-type" evidence="1">
    <location>
        <begin position="10"/>
        <end position="65"/>
    </location>
</feature>
<keyword evidence="3" id="KW-1185">Reference proteome</keyword>
<accession>A0ABT8CKC0</accession>
<comment type="caution">
    <text evidence="2">The sequence shown here is derived from an EMBL/GenBank/DDBJ whole genome shotgun (WGS) entry which is preliminary data.</text>
</comment>
<dbReference type="InterPro" id="IPR001387">
    <property type="entry name" value="Cro/C1-type_HTH"/>
</dbReference>